<name>A0A3R7Q9G8_PENVA</name>
<dbReference type="PRINTS" id="PR00081">
    <property type="entry name" value="GDHRDH"/>
</dbReference>
<comment type="caution">
    <text evidence="7">The sequence shown here is derived from an EMBL/GenBank/DDBJ whole genome shotgun (WGS) entry which is preliminary data.</text>
</comment>
<keyword evidence="4" id="KW-0496">Mitochondrion</keyword>
<dbReference type="InterPro" id="IPR002347">
    <property type="entry name" value="SDR_fam"/>
</dbReference>
<reference evidence="7 8" key="1">
    <citation type="submission" date="2018-04" db="EMBL/GenBank/DDBJ databases">
        <authorList>
            <person name="Zhang X."/>
            <person name="Yuan J."/>
            <person name="Li F."/>
            <person name="Xiang J."/>
        </authorList>
    </citation>
    <scope>NUCLEOTIDE SEQUENCE [LARGE SCALE GENOMIC DNA]</scope>
    <source>
        <tissue evidence="7">Muscle</tissue>
    </source>
</reference>
<dbReference type="SUPFAM" id="SSF51735">
    <property type="entry name" value="NAD(P)-binding Rossmann-fold domains"/>
    <property type="match status" value="1"/>
</dbReference>
<dbReference type="Pfam" id="PF00106">
    <property type="entry name" value="adh_short"/>
    <property type="match status" value="1"/>
</dbReference>
<evidence type="ECO:0000256" key="1">
    <source>
        <dbReference type="ARBA" id="ARBA00004173"/>
    </source>
</evidence>
<keyword evidence="3" id="KW-0560">Oxidoreductase</keyword>
<dbReference type="GO" id="GO:0016491">
    <property type="term" value="F:oxidoreductase activity"/>
    <property type="evidence" value="ECO:0007669"/>
    <property type="project" value="UniProtKB-KW"/>
</dbReference>
<feature type="transmembrane region" description="Helical" evidence="6">
    <location>
        <begin position="36"/>
        <end position="61"/>
    </location>
</feature>
<proteinExistence type="inferred from homology"/>
<keyword evidence="6" id="KW-1133">Transmembrane helix</keyword>
<organism evidence="7 8">
    <name type="scientific">Penaeus vannamei</name>
    <name type="common">Whiteleg shrimp</name>
    <name type="synonym">Litopenaeus vannamei</name>
    <dbReference type="NCBI Taxonomy" id="6689"/>
    <lineage>
        <taxon>Eukaryota</taxon>
        <taxon>Metazoa</taxon>
        <taxon>Ecdysozoa</taxon>
        <taxon>Arthropoda</taxon>
        <taxon>Crustacea</taxon>
        <taxon>Multicrustacea</taxon>
        <taxon>Malacostraca</taxon>
        <taxon>Eumalacostraca</taxon>
        <taxon>Eucarida</taxon>
        <taxon>Decapoda</taxon>
        <taxon>Dendrobranchiata</taxon>
        <taxon>Penaeoidea</taxon>
        <taxon>Penaeidae</taxon>
        <taxon>Penaeus</taxon>
    </lineage>
</organism>
<accession>A0A3R7Q9G8</accession>
<evidence type="ECO:0000256" key="2">
    <source>
        <dbReference type="ARBA" id="ARBA00022857"/>
    </source>
</evidence>
<dbReference type="STRING" id="6689.A0A3R7Q9G8"/>
<evidence type="ECO:0000313" key="8">
    <source>
        <dbReference type="Proteomes" id="UP000283509"/>
    </source>
</evidence>
<reference evidence="7 8" key="2">
    <citation type="submission" date="2019-01" db="EMBL/GenBank/DDBJ databases">
        <title>The decoding of complex shrimp genome reveals the adaptation for benthos swimmer, frequently molting mechanism and breeding impact on genome.</title>
        <authorList>
            <person name="Sun Y."/>
            <person name="Gao Y."/>
            <person name="Yu Y."/>
        </authorList>
    </citation>
    <scope>NUCLEOTIDE SEQUENCE [LARGE SCALE GENOMIC DNA]</scope>
    <source>
        <tissue evidence="7">Muscle</tissue>
    </source>
</reference>
<dbReference type="Proteomes" id="UP000283509">
    <property type="component" value="Unassembled WGS sequence"/>
</dbReference>
<dbReference type="PANTHER" id="PTHR44889">
    <property type="entry name" value="INACTIVE HYDROXYSTEROID DEHYDROGENASE-LIKE PROTEIN 1"/>
    <property type="match status" value="1"/>
</dbReference>
<dbReference type="GO" id="GO:0005739">
    <property type="term" value="C:mitochondrion"/>
    <property type="evidence" value="ECO:0007669"/>
    <property type="project" value="UniProtKB-SubCell"/>
</dbReference>
<dbReference type="PANTHER" id="PTHR44889:SF1">
    <property type="entry name" value="INACTIVE HYDROXYSTEROID DEHYDROGENASE-LIKE PROTEIN 1"/>
    <property type="match status" value="1"/>
</dbReference>
<evidence type="ECO:0000256" key="5">
    <source>
        <dbReference type="ARBA" id="ARBA00038261"/>
    </source>
</evidence>
<keyword evidence="6" id="KW-0812">Transmembrane</keyword>
<evidence type="ECO:0000256" key="3">
    <source>
        <dbReference type="ARBA" id="ARBA00023002"/>
    </source>
</evidence>
<dbReference type="FunFam" id="3.40.50.720:FF:000137">
    <property type="entry name" value="Hydroxysteroid (17-beta) dehydrogenase 3"/>
    <property type="match status" value="1"/>
</dbReference>
<dbReference type="CDD" id="cd05356">
    <property type="entry name" value="17beta-HSD1_like_SDR_c"/>
    <property type="match status" value="1"/>
</dbReference>
<dbReference type="InterPro" id="IPR020904">
    <property type="entry name" value="Sc_DH/Rdtase_CS"/>
</dbReference>
<dbReference type="PROSITE" id="PS00061">
    <property type="entry name" value="ADH_SHORT"/>
    <property type="match status" value="1"/>
</dbReference>
<keyword evidence="8" id="KW-1185">Reference proteome</keyword>
<dbReference type="InterPro" id="IPR036291">
    <property type="entry name" value="NAD(P)-bd_dom_sf"/>
</dbReference>
<evidence type="ECO:0000256" key="6">
    <source>
        <dbReference type="SAM" id="Phobius"/>
    </source>
</evidence>
<evidence type="ECO:0000313" key="7">
    <source>
        <dbReference type="EMBL" id="ROT60790.1"/>
    </source>
</evidence>
<comment type="subcellular location">
    <subcellularLocation>
        <location evidence="1">Mitochondrion</location>
    </subcellularLocation>
</comment>
<dbReference type="Gene3D" id="3.40.50.720">
    <property type="entry name" value="NAD(P)-binding Rossmann-like Domain"/>
    <property type="match status" value="1"/>
</dbReference>
<dbReference type="AlphaFoldDB" id="A0A3R7Q9G8"/>
<protein>
    <recommendedName>
        <fullName evidence="9">Inactive hydroxysteroid dehydrogenase-like protein 1</fullName>
    </recommendedName>
</protein>
<comment type="similarity">
    <text evidence="5">Belongs to the short-chain dehydrogenases/reductases (SDR) family. 17-beta-HSD 3 subfamily.</text>
</comment>
<keyword evidence="2" id="KW-0521">NADP</keyword>
<sequence length="347" mass="39198">MRGDGGMQDATLHDRLARRGNMMNLEGSQLFPYPNAFLNGIVLVGLLSVLKFFTVTTWNLAVGLRAHVWSKLRNKNFVETYGQWAVVTGSSDGIGKGYAYELAKKGMNLLLISRTMEKLQKIKEEIEKEFGVEVEIMQVDFSHGKQVYEEIEERVRGKEVGLLVNNVAVIVPHPMNFGEVSEHQLWSHVNVNVASPLAMTRMILPGMLERHKGAIVNIASIYGRYPVPMVQVYSATKAFVDFFSEALGSEYENSGVTVQTVTPAYVSTSMTSFSEKVHKPRFFVPTASNFAAHAVDTLGYTSYTTGYWTHGLQAWVMDTFFPRWVWMKFLKKNCEDLLKDLKKTKEE</sequence>
<dbReference type="InterPro" id="IPR052149">
    <property type="entry name" value="17-beta-HSD3-like"/>
</dbReference>
<gene>
    <name evidence="7" type="ORF">C7M84_021615</name>
</gene>
<dbReference type="PRINTS" id="PR00080">
    <property type="entry name" value="SDRFAMILY"/>
</dbReference>
<evidence type="ECO:0008006" key="9">
    <source>
        <dbReference type="Google" id="ProtNLM"/>
    </source>
</evidence>
<dbReference type="EMBL" id="QCYY01004558">
    <property type="protein sequence ID" value="ROT60790.1"/>
    <property type="molecule type" value="Genomic_DNA"/>
</dbReference>
<keyword evidence="6" id="KW-0472">Membrane</keyword>
<evidence type="ECO:0000256" key="4">
    <source>
        <dbReference type="ARBA" id="ARBA00023128"/>
    </source>
</evidence>
<dbReference type="OrthoDB" id="5545019at2759"/>